<feature type="compositionally biased region" description="Low complexity" evidence="1">
    <location>
        <begin position="80"/>
        <end position="91"/>
    </location>
</feature>
<keyword evidence="2" id="KW-1185">Reference proteome</keyword>
<proteinExistence type="predicted"/>
<dbReference type="Proteomes" id="UP000887563">
    <property type="component" value="Unplaced"/>
</dbReference>
<protein>
    <submittedName>
        <fullName evidence="3">Uncharacterized protein</fullName>
    </submittedName>
</protein>
<name>A0A914LZN2_MELIC</name>
<dbReference type="WBParaSite" id="Minc3s01087g20593">
    <property type="protein sequence ID" value="Minc3s01087g20593"/>
    <property type="gene ID" value="Minc3s01087g20593"/>
</dbReference>
<feature type="region of interest" description="Disordered" evidence="1">
    <location>
        <begin position="346"/>
        <end position="373"/>
    </location>
</feature>
<feature type="compositionally biased region" description="Basic and acidic residues" evidence="1">
    <location>
        <begin position="61"/>
        <end position="72"/>
    </location>
</feature>
<dbReference type="AlphaFoldDB" id="A0A914LZN2"/>
<feature type="compositionally biased region" description="Basic and acidic residues" evidence="1">
    <location>
        <begin position="355"/>
        <end position="365"/>
    </location>
</feature>
<organism evidence="2 3">
    <name type="scientific">Meloidogyne incognita</name>
    <name type="common">Southern root-knot nematode worm</name>
    <name type="synonym">Oxyuris incognita</name>
    <dbReference type="NCBI Taxonomy" id="6306"/>
    <lineage>
        <taxon>Eukaryota</taxon>
        <taxon>Metazoa</taxon>
        <taxon>Ecdysozoa</taxon>
        <taxon>Nematoda</taxon>
        <taxon>Chromadorea</taxon>
        <taxon>Rhabditida</taxon>
        <taxon>Tylenchina</taxon>
        <taxon>Tylenchomorpha</taxon>
        <taxon>Tylenchoidea</taxon>
        <taxon>Meloidogynidae</taxon>
        <taxon>Meloidogyninae</taxon>
        <taxon>Meloidogyne</taxon>
        <taxon>Meloidogyne incognita group</taxon>
    </lineage>
</organism>
<evidence type="ECO:0000313" key="2">
    <source>
        <dbReference type="Proteomes" id="UP000887563"/>
    </source>
</evidence>
<evidence type="ECO:0000256" key="1">
    <source>
        <dbReference type="SAM" id="MobiDB-lite"/>
    </source>
</evidence>
<dbReference type="Gene3D" id="2.170.270.10">
    <property type="entry name" value="SET domain"/>
    <property type="match status" value="1"/>
</dbReference>
<accession>A0A914LZN2</accession>
<sequence>MGLDSSPDPSTSAEQLVASPVATAVVADAQVATAATDVLRQMIAMEKQQQRKRPSVSCDSADGHRRNIKNEGENGNSHWTSSLSRILRSTTTAAEEERRINQQEASTVANNTTCNPPNLELISDAELAMLCVFHVPDKALHLQDPNNRAFTSLPLNLTLKPSNVATAKERNELGVFSTDFIPRFARFGPLCGDCRMPLVNNKEENASTVSLPLKEAKKAFGLKSVGEEKEKRKKEKFKTNSFDESTTTKTNVFNNVLENVGHFKQQQKQQYTIKTSTNNETNINSGFNLSQNLIKTSTNNETNINLNQNLIETSTNIETNIYSDFNSCQNLNQNLIKTSTNTNSNINSDFNLNQKNKEEREKDEMNNNNIKTKRSSVWKVKKMFLKNLKHKQKFSSESRFKSEFNQNINKH</sequence>
<dbReference type="InterPro" id="IPR046341">
    <property type="entry name" value="SET_dom_sf"/>
</dbReference>
<evidence type="ECO:0000313" key="3">
    <source>
        <dbReference type="WBParaSite" id="Minc3s01087g20593"/>
    </source>
</evidence>
<feature type="region of interest" description="Disordered" evidence="1">
    <location>
        <begin position="46"/>
        <end position="91"/>
    </location>
</feature>
<reference evidence="3" key="1">
    <citation type="submission" date="2022-11" db="UniProtKB">
        <authorList>
            <consortium name="WormBaseParasite"/>
        </authorList>
    </citation>
    <scope>IDENTIFICATION</scope>
</reference>